<reference evidence="2" key="2">
    <citation type="submission" date="2022-02" db="EMBL/GenBank/DDBJ databases">
        <authorList>
            <person name="Elcheninov A.G."/>
            <person name="Sorokin D.Y."/>
            <person name="Kublanov I.V."/>
        </authorList>
    </citation>
    <scope>NUCLEOTIDE SEQUENCE</scope>
    <source>
        <strain evidence="2">AArc-St2</strain>
    </source>
</reference>
<organism evidence="2 3">
    <name type="scientific">Natronocalculus amylovorans</name>
    <dbReference type="NCBI Taxonomy" id="2917812"/>
    <lineage>
        <taxon>Archaea</taxon>
        <taxon>Methanobacteriati</taxon>
        <taxon>Methanobacteriota</taxon>
        <taxon>Stenosarchaea group</taxon>
        <taxon>Halobacteria</taxon>
        <taxon>Halobacteriales</taxon>
        <taxon>Haloferacaceae</taxon>
        <taxon>Natronocalculus</taxon>
    </lineage>
</organism>
<evidence type="ECO:0000313" key="3">
    <source>
        <dbReference type="Proteomes" id="UP001203207"/>
    </source>
</evidence>
<dbReference type="Pfam" id="PF20576">
    <property type="entry name" value="HEWD"/>
    <property type="match status" value="1"/>
</dbReference>
<evidence type="ECO:0000313" key="2">
    <source>
        <dbReference type="EMBL" id="MCL9817122.1"/>
    </source>
</evidence>
<evidence type="ECO:0000259" key="1">
    <source>
        <dbReference type="Pfam" id="PF20576"/>
    </source>
</evidence>
<proteinExistence type="predicted"/>
<dbReference type="AlphaFoldDB" id="A0AAE3K8B6"/>
<accession>A0AAE3K8B6</accession>
<protein>
    <recommendedName>
        <fullName evidence="1">HEWD domain-containing protein</fullName>
    </recommendedName>
</protein>
<reference evidence="2" key="1">
    <citation type="journal article" date="2022" name="Syst. Appl. Microbiol.">
        <title>Natronocalculus amylovorans gen. nov., sp. nov., and Natranaeroarchaeum aerophilus sp. nov., dominant culturable amylolytic natronoarchaea from hypersaline soda lakes in southwestern Siberia.</title>
        <authorList>
            <person name="Sorokin D.Y."/>
            <person name="Elcheninov A.G."/>
            <person name="Khizhniak T.V."/>
            <person name="Koenen M."/>
            <person name="Bale N.J."/>
            <person name="Damste J.S.S."/>
            <person name="Kublanov I.V."/>
        </authorList>
    </citation>
    <scope>NUCLEOTIDE SEQUENCE</scope>
    <source>
        <strain evidence="2">AArc-St2</strain>
    </source>
</reference>
<dbReference type="RefSeq" id="WP_250584117.1">
    <property type="nucleotide sequence ID" value="NZ_JAKRVX010000003.1"/>
</dbReference>
<dbReference type="InterPro" id="IPR046782">
    <property type="entry name" value="HEWD"/>
</dbReference>
<sequence length="55" mass="6264">MSGTLRTPTKRVCELCDRAEKWDTDGGSWVVDTTPGNVYCIHEWDINGTFVPFEE</sequence>
<keyword evidence="3" id="KW-1185">Reference proteome</keyword>
<dbReference type="EMBL" id="JAKRVX010000003">
    <property type="protein sequence ID" value="MCL9817122.1"/>
    <property type="molecule type" value="Genomic_DNA"/>
</dbReference>
<dbReference type="Proteomes" id="UP001203207">
    <property type="component" value="Unassembled WGS sequence"/>
</dbReference>
<name>A0AAE3K8B6_9EURY</name>
<gene>
    <name evidence="2" type="ORF">AArcSt2_09220</name>
</gene>
<comment type="caution">
    <text evidence="2">The sequence shown here is derived from an EMBL/GenBank/DDBJ whole genome shotgun (WGS) entry which is preliminary data.</text>
</comment>
<feature type="domain" description="HEWD" evidence="1">
    <location>
        <begin position="1"/>
        <end position="55"/>
    </location>
</feature>